<dbReference type="eggNOG" id="COG0280">
    <property type="taxonomic scope" value="Bacteria"/>
</dbReference>
<sequence length="564" mass="60096">MGYPGVDTPIFSRVLTGRKDKKVTYSVYFTAVEGNAGTQAVASAYVDVLTSTYKNVGVFRAFTNGNIENDSAFLQLLDQVGRGEDRDIAWGSSRQAYVADEEEAMTQLVNRYTDYAQNFDAVLILGILDGDPINPGMLSRTGRTIANLGTTGIVAVSAAQRSAAQVEVVAQLSAKEIADRYGTLSALIVVDADETVPTTMRDLGIPTIYLPDGEARSFTDADRAILIAAMEEESSVITPLSFQASLAARARKAKKRIVMPEAEDDRILLATAQILARDIADITLVGDKDEVLARAAELGVDVSGAEIISIDDPERVRRYAEKFAELRAKKGVTYDQAVEKMKDPSYYGTMMVYMGDADGMVSGANHTTANTIVPSFQTIKMKPGTKTVSGAFLMLMDDRVYVYADCAVNTNPTPEELAGIAIDSARTAQQFGIEPRVAMLSYSSGTSGKGPDVDAVREATELAKSLAPEGVLIDGPLQYDASVDAAAAKKKLPNSPVAGRATVFVFPNLNAGNIGYKAVQRSSGAVAVGPVLQGLNKPVNDLSRGALVEDIVNTVAITAIQAQE</sequence>
<name>S2VHE6_9ACTO</name>
<dbReference type="InterPro" id="IPR042113">
    <property type="entry name" value="P_AcTrfase_dom1"/>
</dbReference>
<protein>
    <recommendedName>
        <fullName evidence="4">Phosphate acetyltransferase</fullName>
        <ecNumber evidence="3">2.3.1.8</ecNumber>
    </recommendedName>
    <alternativeName>
        <fullName evidence="7">Phosphotransacetylase</fullName>
    </alternativeName>
</protein>
<keyword evidence="6" id="KW-0012">Acyltransferase</keyword>
<comment type="caution">
    <text evidence="9">The sequence shown here is derived from an EMBL/GenBank/DDBJ whole genome shotgun (WGS) entry which is preliminary data.</text>
</comment>
<evidence type="ECO:0000313" key="9">
    <source>
        <dbReference type="EMBL" id="EPD26151.1"/>
    </source>
</evidence>
<evidence type="ECO:0000256" key="3">
    <source>
        <dbReference type="ARBA" id="ARBA00012707"/>
    </source>
</evidence>
<dbReference type="PANTHER" id="PTHR43356">
    <property type="entry name" value="PHOSPHATE ACETYLTRANSFERASE"/>
    <property type="match status" value="1"/>
</dbReference>
<dbReference type="GO" id="GO:0008959">
    <property type="term" value="F:phosphate acetyltransferase activity"/>
    <property type="evidence" value="ECO:0007669"/>
    <property type="project" value="UniProtKB-EC"/>
</dbReference>
<comment type="pathway">
    <text evidence="2">Metabolic intermediate biosynthesis; acetyl-CoA biosynthesis; acetyl-CoA from acetate: step 2/2.</text>
</comment>
<organism evidence="9 10">
    <name type="scientific">Actinotignum schaalii FB123-CNA-2</name>
    <dbReference type="NCBI Taxonomy" id="883067"/>
    <lineage>
        <taxon>Bacteria</taxon>
        <taxon>Bacillati</taxon>
        <taxon>Actinomycetota</taxon>
        <taxon>Actinomycetes</taxon>
        <taxon>Actinomycetales</taxon>
        <taxon>Actinomycetaceae</taxon>
        <taxon>Actinotignum</taxon>
    </lineage>
</organism>
<dbReference type="EMBL" id="AGWM01000012">
    <property type="protein sequence ID" value="EPD26151.1"/>
    <property type="molecule type" value="Genomic_DNA"/>
</dbReference>
<dbReference type="NCBIfam" id="NF004167">
    <property type="entry name" value="PRK05632.1"/>
    <property type="match status" value="1"/>
</dbReference>
<accession>S2VHE6</accession>
<dbReference type="HOGENOM" id="CLU_019723_4_1_11"/>
<evidence type="ECO:0000256" key="2">
    <source>
        <dbReference type="ARBA" id="ARBA00004989"/>
    </source>
</evidence>
<dbReference type="OrthoDB" id="9808984at2"/>
<dbReference type="SUPFAM" id="SSF53659">
    <property type="entry name" value="Isocitrate/Isopropylmalate dehydrogenase-like"/>
    <property type="match status" value="1"/>
</dbReference>
<dbReference type="STRING" id="59505.FB03_03560"/>
<dbReference type="InterPro" id="IPR050500">
    <property type="entry name" value="Phos_Acetyltrans/Butyryltrans"/>
</dbReference>
<evidence type="ECO:0000259" key="8">
    <source>
        <dbReference type="Pfam" id="PF01515"/>
    </source>
</evidence>
<gene>
    <name evidence="9" type="ORF">HMPREF9237_01426</name>
</gene>
<proteinExistence type="predicted"/>
<dbReference type="NCBIfam" id="NF007233">
    <property type="entry name" value="PRK09653.1"/>
    <property type="match status" value="1"/>
</dbReference>
<dbReference type="InterPro" id="IPR042112">
    <property type="entry name" value="P_AcTrfase_dom2"/>
</dbReference>
<keyword evidence="5 9" id="KW-0808">Transferase</keyword>
<dbReference type="PANTHER" id="PTHR43356:SF3">
    <property type="entry name" value="PHOSPHATE ACETYLTRANSFERASE"/>
    <property type="match status" value="1"/>
</dbReference>
<dbReference type="PATRIC" id="fig|883067.3.peg.1396"/>
<feature type="domain" description="Phosphate acetyl/butaryl transferase" evidence="8">
    <location>
        <begin position="242"/>
        <end position="559"/>
    </location>
</feature>
<dbReference type="Gene3D" id="3.40.50.10750">
    <property type="entry name" value="Isocitrate/Isopropylmalate dehydrogenase-like"/>
    <property type="match status" value="1"/>
</dbReference>
<evidence type="ECO:0000256" key="4">
    <source>
        <dbReference type="ARBA" id="ARBA00021528"/>
    </source>
</evidence>
<dbReference type="NCBIfam" id="TIGR00651">
    <property type="entry name" value="pta"/>
    <property type="match status" value="1"/>
</dbReference>
<dbReference type="AlphaFoldDB" id="S2VHE6"/>
<dbReference type="InterPro" id="IPR004614">
    <property type="entry name" value="P_AcTrfase"/>
</dbReference>
<dbReference type="eggNOG" id="COG0857">
    <property type="taxonomic scope" value="Bacteria"/>
</dbReference>
<evidence type="ECO:0000256" key="6">
    <source>
        <dbReference type="ARBA" id="ARBA00023315"/>
    </source>
</evidence>
<evidence type="ECO:0000313" key="10">
    <source>
        <dbReference type="Proteomes" id="UP000014393"/>
    </source>
</evidence>
<dbReference type="Proteomes" id="UP000014393">
    <property type="component" value="Unassembled WGS sequence"/>
</dbReference>
<dbReference type="RefSeq" id="WP_016443035.1">
    <property type="nucleotide sequence ID" value="NZ_KE150263.1"/>
</dbReference>
<evidence type="ECO:0000256" key="1">
    <source>
        <dbReference type="ARBA" id="ARBA00000705"/>
    </source>
</evidence>
<evidence type="ECO:0000256" key="7">
    <source>
        <dbReference type="ARBA" id="ARBA00031108"/>
    </source>
</evidence>
<evidence type="ECO:0000256" key="5">
    <source>
        <dbReference type="ARBA" id="ARBA00022679"/>
    </source>
</evidence>
<comment type="catalytic activity">
    <reaction evidence="1">
        <text>acetyl-CoA + phosphate = acetyl phosphate + CoA</text>
        <dbReference type="Rhea" id="RHEA:19521"/>
        <dbReference type="ChEBI" id="CHEBI:22191"/>
        <dbReference type="ChEBI" id="CHEBI:43474"/>
        <dbReference type="ChEBI" id="CHEBI:57287"/>
        <dbReference type="ChEBI" id="CHEBI:57288"/>
        <dbReference type="EC" id="2.3.1.8"/>
    </reaction>
</comment>
<dbReference type="InterPro" id="IPR002505">
    <property type="entry name" value="PTA_PTB"/>
</dbReference>
<dbReference type="EC" id="2.3.1.8" evidence="3"/>
<dbReference type="Gene3D" id="3.40.50.10950">
    <property type="match status" value="1"/>
</dbReference>
<keyword evidence="10" id="KW-1185">Reference proteome</keyword>
<reference evidence="9 10" key="1">
    <citation type="submission" date="2013-05" db="EMBL/GenBank/DDBJ databases">
        <title>The Genome Sequence of Actinobaculum schaalii FB123-CNA2.</title>
        <authorList>
            <consortium name="The Broad Institute Genomics Platform"/>
            <person name="Earl A."/>
            <person name="Ward D."/>
            <person name="Feldgarden M."/>
            <person name="Gevers D."/>
            <person name="Saerens B."/>
            <person name="Vaneechoutte M."/>
            <person name="Walker B."/>
            <person name="Young S."/>
            <person name="Zeng Q."/>
            <person name="Gargeya S."/>
            <person name="Fitzgerald M."/>
            <person name="Haas B."/>
            <person name="Abouelleil A."/>
            <person name="Allen A.W."/>
            <person name="Alvarado L."/>
            <person name="Arachchi H.M."/>
            <person name="Berlin A.M."/>
            <person name="Chapman S.B."/>
            <person name="Gainer-Dewar J."/>
            <person name="Goldberg J."/>
            <person name="Griggs A."/>
            <person name="Gujja S."/>
            <person name="Hansen M."/>
            <person name="Howarth C."/>
            <person name="Imamovic A."/>
            <person name="Ireland A."/>
            <person name="Larimer J."/>
            <person name="McCowan C."/>
            <person name="Murphy C."/>
            <person name="Pearson M."/>
            <person name="Poon T.W."/>
            <person name="Priest M."/>
            <person name="Roberts A."/>
            <person name="Saif S."/>
            <person name="Shea T."/>
            <person name="Sisk P."/>
            <person name="Sykes S."/>
            <person name="Wortman J."/>
            <person name="Nusbaum C."/>
            <person name="Birren B."/>
        </authorList>
    </citation>
    <scope>NUCLEOTIDE SEQUENCE [LARGE SCALE GENOMIC DNA]</scope>
    <source>
        <strain evidence="9 10">FB123-CNA-2</strain>
    </source>
</reference>
<dbReference type="Pfam" id="PF01515">
    <property type="entry name" value="PTA_PTB"/>
    <property type="match status" value="1"/>
</dbReference>